<dbReference type="InterPro" id="IPR036895">
    <property type="entry name" value="Uracil-DNA_glycosylase-like_sf"/>
</dbReference>
<evidence type="ECO:0000313" key="12">
    <source>
        <dbReference type="Proteomes" id="UP000294692"/>
    </source>
</evidence>
<dbReference type="AlphaFoldDB" id="A0A4R3VCC4"/>
<feature type="active site" description="Proton acceptor" evidence="9">
    <location>
        <position position="84"/>
    </location>
</feature>
<dbReference type="InterPro" id="IPR005122">
    <property type="entry name" value="Uracil-DNA_glycosylase-like"/>
</dbReference>
<keyword evidence="6 9" id="KW-0227">DNA damage</keyword>
<dbReference type="Proteomes" id="UP000294692">
    <property type="component" value="Unassembled WGS sequence"/>
</dbReference>
<reference evidence="11 12" key="1">
    <citation type="submission" date="2019-03" db="EMBL/GenBank/DDBJ databases">
        <title>Genomic Encyclopedia of Type Strains, Phase IV (KMG-IV): sequencing the most valuable type-strain genomes for metagenomic binning, comparative biology and taxonomic classification.</title>
        <authorList>
            <person name="Goeker M."/>
        </authorList>
    </citation>
    <scope>NUCLEOTIDE SEQUENCE [LARGE SCALE GENOMIC DNA]</scope>
    <source>
        <strain evidence="11 12">DSM 100048</strain>
    </source>
</reference>
<comment type="function">
    <text evidence="2 9">Excises uracil residues from the DNA which can arise as a result of misincorporation of dUMP residues by DNA polymerase or due to deamination of cytosine.</text>
</comment>
<evidence type="ECO:0000256" key="2">
    <source>
        <dbReference type="ARBA" id="ARBA00002631"/>
    </source>
</evidence>
<dbReference type="HAMAP" id="MF_00148">
    <property type="entry name" value="UDG"/>
    <property type="match status" value="1"/>
</dbReference>
<dbReference type="InterPro" id="IPR002043">
    <property type="entry name" value="UDG_fam1"/>
</dbReference>
<keyword evidence="12" id="KW-1185">Reference proteome</keyword>
<dbReference type="EMBL" id="SMBX01000001">
    <property type="protein sequence ID" value="TCV02966.1"/>
    <property type="molecule type" value="Genomic_DNA"/>
</dbReference>
<dbReference type="NCBIfam" id="NF003589">
    <property type="entry name" value="PRK05254.1-2"/>
    <property type="match status" value="1"/>
</dbReference>
<evidence type="ECO:0000256" key="7">
    <source>
        <dbReference type="ARBA" id="ARBA00022801"/>
    </source>
</evidence>
<keyword evidence="7 9" id="KW-0378">Hydrolase</keyword>
<feature type="domain" description="Uracil-DNA glycosylase-like" evidence="10">
    <location>
        <begin position="68"/>
        <end position="237"/>
    </location>
</feature>
<dbReference type="OrthoDB" id="9804372at2"/>
<keyword evidence="8 9" id="KW-0234">DNA repair</keyword>
<comment type="caution">
    <text evidence="11">The sequence shown here is derived from an EMBL/GenBank/DDBJ whole genome shotgun (WGS) entry which is preliminary data.</text>
</comment>
<evidence type="ECO:0000256" key="3">
    <source>
        <dbReference type="ARBA" id="ARBA00008184"/>
    </source>
</evidence>
<dbReference type="NCBIfam" id="NF003591">
    <property type="entry name" value="PRK05254.1-4"/>
    <property type="match status" value="1"/>
</dbReference>
<comment type="catalytic activity">
    <reaction evidence="1 9">
        <text>Hydrolyzes single-stranded DNA or mismatched double-stranded DNA and polynucleotides, releasing free uracil.</text>
        <dbReference type="EC" id="3.2.2.27"/>
    </reaction>
</comment>
<dbReference type="RefSeq" id="WP_132472964.1">
    <property type="nucleotide sequence ID" value="NZ_JBHRVM010000001.1"/>
</dbReference>
<comment type="similarity">
    <text evidence="3 9">Belongs to the uracil-DNA glycosylase (UDG) superfamily. UNG family.</text>
</comment>
<evidence type="ECO:0000313" key="11">
    <source>
        <dbReference type="EMBL" id="TCV02966.1"/>
    </source>
</evidence>
<dbReference type="GO" id="GO:0097510">
    <property type="term" value="P:base-excision repair, AP site formation via deaminated base removal"/>
    <property type="evidence" value="ECO:0007669"/>
    <property type="project" value="TreeGrafter"/>
</dbReference>
<proteinExistence type="inferred from homology"/>
<sequence length="265" mass="29234">MTEPAATPEILNAFQGDLFAHLQALSPSWQQALADERSQATLQELDQFLASRLAEGATIFPKRPFRALLEISPEDVQVVLLGQDPYHGPNQAQGLAFSVPDDCQTPPSLRNMFAELSREYPDTFVRQRNSLIRWAKRGVLLLNTSLTVEAHKPASHAKRGWEAITDAILAKVLQAPRPKVFLLWGSHAQSKEALLKLNPPAGPVLVLKANHPSPLSAMRPPRPFMGCGHFLAANQWLQERGETGIDWLANLTPAQQHALEQQSGS</sequence>
<dbReference type="Gene3D" id="3.40.470.10">
    <property type="entry name" value="Uracil-DNA glycosylase-like domain"/>
    <property type="match status" value="1"/>
</dbReference>
<dbReference type="PANTHER" id="PTHR11264:SF0">
    <property type="entry name" value="URACIL-DNA GLYCOSYLASE"/>
    <property type="match status" value="1"/>
</dbReference>
<dbReference type="EC" id="3.2.2.27" evidence="4 9"/>
<dbReference type="NCBIfam" id="NF003588">
    <property type="entry name" value="PRK05254.1-1"/>
    <property type="match status" value="1"/>
</dbReference>
<evidence type="ECO:0000256" key="1">
    <source>
        <dbReference type="ARBA" id="ARBA00001400"/>
    </source>
</evidence>
<evidence type="ECO:0000256" key="4">
    <source>
        <dbReference type="ARBA" id="ARBA00012030"/>
    </source>
</evidence>
<dbReference type="SMART" id="SM00986">
    <property type="entry name" value="UDG"/>
    <property type="match status" value="1"/>
</dbReference>
<dbReference type="NCBIfam" id="NF003592">
    <property type="entry name" value="PRK05254.1-5"/>
    <property type="match status" value="1"/>
</dbReference>
<accession>A0A4R3VCC4</accession>
<comment type="subcellular location">
    <subcellularLocation>
        <location evidence="9">Cytoplasm</location>
    </subcellularLocation>
</comment>
<protein>
    <recommendedName>
        <fullName evidence="5 9">Uracil-DNA glycosylase</fullName>
        <shortName evidence="9">UDG</shortName>
        <ecNumber evidence="4 9">3.2.2.27</ecNumber>
    </recommendedName>
</protein>
<name>A0A4R3VCC4_9BURK</name>
<evidence type="ECO:0000259" key="10">
    <source>
        <dbReference type="SMART" id="SM00986"/>
    </source>
</evidence>
<evidence type="ECO:0000256" key="5">
    <source>
        <dbReference type="ARBA" id="ARBA00018429"/>
    </source>
</evidence>
<keyword evidence="9" id="KW-0963">Cytoplasm</keyword>
<dbReference type="NCBIfam" id="TIGR00628">
    <property type="entry name" value="ung"/>
    <property type="match status" value="1"/>
</dbReference>
<dbReference type="SUPFAM" id="SSF52141">
    <property type="entry name" value="Uracil-DNA glycosylase-like"/>
    <property type="match status" value="1"/>
</dbReference>
<evidence type="ECO:0000256" key="9">
    <source>
        <dbReference type="HAMAP-Rule" id="MF_00148"/>
    </source>
</evidence>
<evidence type="ECO:0000256" key="8">
    <source>
        <dbReference type="ARBA" id="ARBA00023204"/>
    </source>
</evidence>
<dbReference type="CDD" id="cd10027">
    <property type="entry name" value="UDG-F1-like"/>
    <property type="match status" value="1"/>
</dbReference>
<dbReference type="GO" id="GO:0005737">
    <property type="term" value="C:cytoplasm"/>
    <property type="evidence" value="ECO:0007669"/>
    <property type="project" value="UniProtKB-SubCell"/>
</dbReference>
<dbReference type="Pfam" id="PF03167">
    <property type="entry name" value="UDG"/>
    <property type="match status" value="1"/>
</dbReference>
<dbReference type="GO" id="GO:0004844">
    <property type="term" value="F:uracil DNA N-glycosylase activity"/>
    <property type="evidence" value="ECO:0007669"/>
    <property type="project" value="UniProtKB-UniRule"/>
</dbReference>
<dbReference type="PANTHER" id="PTHR11264">
    <property type="entry name" value="URACIL-DNA GLYCOSYLASE"/>
    <property type="match status" value="1"/>
</dbReference>
<evidence type="ECO:0000256" key="6">
    <source>
        <dbReference type="ARBA" id="ARBA00022763"/>
    </source>
</evidence>
<gene>
    <name evidence="9" type="primary">ung</name>
    <name evidence="11" type="ORF">EV686_101426</name>
</gene>
<organism evidence="11 12">
    <name type="scientific">Paracandidimonas soli</name>
    <dbReference type="NCBI Taxonomy" id="1917182"/>
    <lineage>
        <taxon>Bacteria</taxon>
        <taxon>Pseudomonadati</taxon>
        <taxon>Pseudomonadota</taxon>
        <taxon>Betaproteobacteria</taxon>
        <taxon>Burkholderiales</taxon>
        <taxon>Alcaligenaceae</taxon>
        <taxon>Paracandidimonas</taxon>
    </lineage>
</organism>
<dbReference type="SMART" id="SM00987">
    <property type="entry name" value="UreE_C"/>
    <property type="match status" value="1"/>
</dbReference>